<dbReference type="EMBL" id="CARXXK010000003">
    <property type="protein sequence ID" value="CAI6362060.1"/>
    <property type="molecule type" value="Genomic_DNA"/>
</dbReference>
<keyword evidence="3" id="KW-1185">Reference proteome</keyword>
<comment type="caution">
    <text evidence="2">The sequence shown here is derived from an EMBL/GenBank/DDBJ whole genome shotgun (WGS) entry which is preliminary data.</text>
</comment>
<accession>A0AAV0X1F1</accession>
<feature type="region of interest" description="Disordered" evidence="1">
    <location>
        <begin position="1"/>
        <end position="25"/>
    </location>
</feature>
<evidence type="ECO:0000313" key="2">
    <source>
        <dbReference type="EMBL" id="CAI6362060.1"/>
    </source>
</evidence>
<sequence length="108" mass="12687">MDIKTQPPEPRGATGRRPSSPTGSRITSFRFRKITLYRTLLYSPWTMKRSVNFRYTLHRIRGTCTRHLKFPDPAWVETGNNCSVSIRHYVIMIHYVYADFENSSLSFL</sequence>
<protein>
    <submittedName>
        <fullName evidence="2">Uncharacterized protein</fullName>
    </submittedName>
</protein>
<reference evidence="2 3" key="1">
    <citation type="submission" date="2023-01" db="EMBL/GenBank/DDBJ databases">
        <authorList>
            <person name="Whitehead M."/>
        </authorList>
    </citation>
    <scope>NUCLEOTIDE SEQUENCE [LARGE SCALE GENOMIC DNA]</scope>
</reference>
<gene>
    <name evidence="2" type="ORF">MEUPH1_LOCUS17172</name>
</gene>
<name>A0AAV0X1F1_9HEMI</name>
<dbReference type="Proteomes" id="UP001160148">
    <property type="component" value="Unassembled WGS sequence"/>
</dbReference>
<organism evidence="2 3">
    <name type="scientific">Macrosiphum euphorbiae</name>
    <name type="common">potato aphid</name>
    <dbReference type="NCBI Taxonomy" id="13131"/>
    <lineage>
        <taxon>Eukaryota</taxon>
        <taxon>Metazoa</taxon>
        <taxon>Ecdysozoa</taxon>
        <taxon>Arthropoda</taxon>
        <taxon>Hexapoda</taxon>
        <taxon>Insecta</taxon>
        <taxon>Pterygota</taxon>
        <taxon>Neoptera</taxon>
        <taxon>Paraneoptera</taxon>
        <taxon>Hemiptera</taxon>
        <taxon>Sternorrhyncha</taxon>
        <taxon>Aphidomorpha</taxon>
        <taxon>Aphidoidea</taxon>
        <taxon>Aphididae</taxon>
        <taxon>Macrosiphini</taxon>
        <taxon>Macrosiphum</taxon>
    </lineage>
</organism>
<proteinExistence type="predicted"/>
<evidence type="ECO:0000313" key="3">
    <source>
        <dbReference type="Proteomes" id="UP001160148"/>
    </source>
</evidence>
<dbReference type="AlphaFoldDB" id="A0AAV0X1F1"/>
<evidence type="ECO:0000256" key="1">
    <source>
        <dbReference type="SAM" id="MobiDB-lite"/>
    </source>
</evidence>